<reference evidence="3" key="1">
    <citation type="submission" date="2022-11" db="UniProtKB">
        <authorList>
            <consortium name="WormBaseParasite"/>
        </authorList>
    </citation>
    <scope>IDENTIFICATION</scope>
</reference>
<feature type="transmembrane region" description="Helical" evidence="1">
    <location>
        <begin position="20"/>
        <end position="42"/>
    </location>
</feature>
<evidence type="ECO:0000256" key="1">
    <source>
        <dbReference type="SAM" id="Phobius"/>
    </source>
</evidence>
<organism evidence="2 3">
    <name type="scientific">Parascaris equorum</name>
    <name type="common">Equine roundworm</name>
    <dbReference type="NCBI Taxonomy" id="6256"/>
    <lineage>
        <taxon>Eukaryota</taxon>
        <taxon>Metazoa</taxon>
        <taxon>Ecdysozoa</taxon>
        <taxon>Nematoda</taxon>
        <taxon>Chromadorea</taxon>
        <taxon>Rhabditida</taxon>
        <taxon>Spirurina</taxon>
        <taxon>Ascaridomorpha</taxon>
        <taxon>Ascaridoidea</taxon>
        <taxon>Ascarididae</taxon>
        <taxon>Parascaris</taxon>
    </lineage>
</organism>
<dbReference type="WBParaSite" id="PEQ_0000832001-mRNA-1">
    <property type="protein sequence ID" value="PEQ_0000832001-mRNA-1"/>
    <property type="gene ID" value="PEQ_0000832001"/>
</dbReference>
<keyword evidence="2" id="KW-1185">Reference proteome</keyword>
<dbReference type="AlphaFoldDB" id="A0A914S1X5"/>
<keyword evidence="1" id="KW-0812">Transmembrane</keyword>
<proteinExistence type="predicted"/>
<evidence type="ECO:0000313" key="2">
    <source>
        <dbReference type="Proteomes" id="UP000887564"/>
    </source>
</evidence>
<protein>
    <submittedName>
        <fullName evidence="3">Ovule protein</fullName>
    </submittedName>
</protein>
<sequence>LSAPELTLYFLSNNIRSYHSLSVTIFSTLYCLPCCLLIRSLFSSRLFFLFKHLWQCHFLQQLIFQVFFNERCYYSYLLLQLLLNLLL</sequence>
<evidence type="ECO:0000313" key="3">
    <source>
        <dbReference type="WBParaSite" id="PEQ_0000832001-mRNA-1"/>
    </source>
</evidence>
<name>A0A914S1X5_PAREQ</name>
<keyword evidence="1" id="KW-0472">Membrane</keyword>
<accession>A0A914S1X5</accession>
<keyword evidence="1" id="KW-1133">Transmembrane helix</keyword>
<dbReference type="Proteomes" id="UP000887564">
    <property type="component" value="Unplaced"/>
</dbReference>